<dbReference type="Pfam" id="PF13193">
    <property type="entry name" value="AMP-binding_C"/>
    <property type="match status" value="1"/>
</dbReference>
<dbReference type="RefSeq" id="WP_107020031.1">
    <property type="nucleotide sequence ID" value="NZ_KZ679050.1"/>
</dbReference>
<keyword evidence="2" id="KW-0597">Phosphoprotein</keyword>
<protein>
    <submittedName>
        <fullName evidence="5">Thioester reductase</fullName>
    </submittedName>
</protein>
<sequence>MTHTVPVTAVHTGHRPFPDADRAGTLIHRFLRTADAFPHREAVVTPDVRWTYRRTAELSARVSAALADAGLRPGDRVGLLFSHGAEMIGALLGALRAGLSYVPLDAAYPPPRLAGMAADAGIRTLVAGPEHMGSAPSIVDGLSCPVLSYEALVRQYEPVRDNPLVEESPARPESEAYVLFTSGSTGRPKPVTQTHRNVLHHIRVWTDGLAVGPLDRLSLQSAYSWDSAVQDTFAALLNGAALYPVDLKSLGVTGLLEWLADERVTVYHSTLPVFRALARTMGTRGVRLPAMRMLALGGDTLHLADLDACRRHFEPHCRVAGAYGSTECSCALLRVADLSYRPPTGVFPLGRAVPETEIRLLDDDGRTVHGPGEGEIVVVSDHLAPGTAPDGRTYRTGDLARRLDDGTLLLVGRRGTQVKISGIRVETGEVEAALKQLAQVREAVVAPYTDGMGERQLAAYVVGETGEGLEPALLRAELRRTLPDHAVPTAYVALRELPLTANHKIDRAALPDPLTATGPYRARPAPATHGPVEAAVTEAWQDVLGVRAPGPEENFFDLGGTSLRMAAVHERLTRALAPALRMTDLYRAPTIRALSALVTRLTTERSGPPSDDAAQGAARGLRRRTARPPRRAAAITAAHAEATLQPTTRSEPALRPITHPTPPVGDQRRTAPGGTHG</sequence>
<dbReference type="InterPro" id="IPR036736">
    <property type="entry name" value="ACP-like_sf"/>
</dbReference>
<dbReference type="AlphaFoldDB" id="A0A2P8Q0J2"/>
<dbReference type="Gene3D" id="3.40.50.12780">
    <property type="entry name" value="N-terminal domain of ligase-like"/>
    <property type="match status" value="1"/>
</dbReference>
<dbReference type="PANTHER" id="PTHR45527:SF1">
    <property type="entry name" value="FATTY ACID SYNTHASE"/>
    <property type="match status" value="1"/>
</dbReference>
<dbReference type="InterPro" id="IPR020845">
    <property type="entry name" value="AMP-binding_CS"/>
</dbReference>
<dbReference type="PROSITE" id="PS00455">
    <property type="entry name" value="AMP_BINDING"/>
    <property type="match status" value="1"/>
</dbReference>
<dbReference type="SUPFAM" id="SSF56801">
    <property type="entry name" value="Acetyl-CoA synthetase-like"/>
    <property type="match status" value="1"/>
</dbReference>
<dbReference type="SMART" id="SM00823">
    <property type="entry name" value="PKS_PP"/>
    <property type="match status" value="1"/>
</dbReference>
<dbReference type="InterPro" id="IPR020806">
    <property type="entry name" value="PKS_PP-bd"/>
</dbReference>
<evidence type="ECO:0000256" key="3">
    <source>
        <dbReference type="SAM" id="MobiDB-lite"/>
    </source>
</evidence>
<proteinExistence type="predicted"/>
<dbReference type="Pfam" id="PF00501">
    <property type="entry name" value="AMP-binding"/>
    <property type="match status" value="1"/>
</dbReference>
<evidence type="ECO:0000313" key="6">
    <source>
        <dbReference type="Proteomes" id="UP000240429"/>
    </source>
</evidence>
<dbReference type="GO" id="GO:0031177">
    <property type="term" value="F:phosphopantetheine binding"/>
    <property type="evidence" value="ECO:0007669"/>
    <property type="project" value="InterPro"/>
</dbReference>
<dbReference type="Gene3D" id="1.10.1200.10">
    <property type="entry name" value="ACP-like"/>
    <property type="match status" value="1"/>
</dbReference>
<comment type="caution">
    <text evidence="5">The sequence shown here is derived from an EMBL/GenBank/DDBJ whole genome shotgun (WGS) entry which is preliminary data.</text>
</comment>
<feature type="compositionally biased region" description="Basic residues" evidence="3">
    <location>
        <begin position="620"/>
        <end position="630"/>
    </location>
</feature>
<keyword evidence="1" id="KW-0596">Phosphopantetheine</keyword>
<feature type="compositionally biased region" description="Low complexity" evidence="3">
    <location>
        <begin position="631"/>
        <end position="642"/>
    </location>
</feature>
<dbReference type="Pfam" id="PF00550">
    <property type="entry name" value="PP-binding"/>
    <property type="match status" value="1"/>
</dbReference>
<dbReference type="CDD" id="cd05930">
    <property type="entry name" value="A_NRPS"/>
    <property type="match status" value="1"/>
</dbReference>
<evidence type="ECO:0000256" key="2">
    <source>
        <dbReference type="ARBA" id="ARBA00022553"/>
    </source>
</evidence>
<accession>A0A2P8Q0J2</accession>
<dbReference type="InterPro" id="IPR009081">
    <property type="entry name" value="PP-bd_ACP"/>
</dbReference>
<dbReference type="PROSITE" id="PS50075">
    <property type="entry name" value="CARRIER"/>
    <property type="match status" value="1"/>
</dbReference>
<dbReference type="EMBL" id="PYBJ01000023">
    <property type="protein sequence ID" value="PSM39763.1"/>
    <property type="molecule type" value="Genomic_DNA"/>
</dbReference>
<dbReference type="PANTHER" id="PTHR45527">
    <property type="entry name" value="NONRIBOSOMAL PEPTIDE SYNTHETASE"/>
    <property type="match status" value="1"/>
</dbReference>
<dbReference type="GO" id="GO:0044550">
    <property type="term" value="P:secondary metabolite biosynthetic process"/>
    <property type="evidence" value="ECO:0007669"/>
    <property type="project" value="TreeGrafter"/>
</dbReference>
<feature type="region of interest" description="Disordered" evidence="3">
    <location>
        <begin position="602"/>
        <end position="677"/>
    </location>
</feature>
<gene>
    <name evidence="5" type="ORF">C6Y14_30235</name>
</gene>
<dbReference type="GO" id="GO:0017000">
    <property type="term" value="P:antibiotic biosynthetic process"/>
    <property type="evidence" value="ECO:0007669"/>
    <property type="project" value="UniProtKB-ARBA"/>
</dbReference>
<keyword evidence="6" id="KW-1185">Reference proteome</keyword>
<reference evidence="5 6" key="1">
    <citation type="submission" date="2018-03" db="EMBL/GenBank/DDBJ databases">
        <title>Streptomyces dioscori sp. nov., a novel endophytic actinobacterium isolated from bulbil of Dioscorea bulbifera L.</title>
        <authorList>
            <person name="Zhikuan W."/>
        </authorList>
    </citation>
    <scope>NUCLEOTIDE SEQUENCE [LARGE SCALE GENOMIC DNA]</scope>
    <source>
        <strain evidence="5 6">A217</strain>
    </source>
</reference>
<dbReference type="GO" id="GO:0005737">
    <property type="term" value="C:cytoplasm"/>
    <property type="evidence" value="ECO:0007669"/>
    <property type="project" value="TreeGrafter"/>
</dbReference>
<dbReference type="Gene3D" id="3.30.300.30">
    <property type="match status" value="1"/>
</dbReference>
<dbReference type="InterPro" id="IPR000873">
    <property type="entry name" value="AMP-dep_synth/lig_dom"/>
</dbReference>
<name>A0A2P8Q0J2_9ACTN</name>
<evidence type="ECO:0000313" key="5">
    <source>
        <dbReference type="EMBL" id="PSM39763.1"/>
    </source>
</evidence>
<evidence type="ECO:0000256" key="1">
    <source>
        <dbReference type="ARBA" id="ARBA00022450"/>
    </source>
</evidence>
<organism evidence="5 6">
    <name type="scientific">Streptomyces dioscori</name>
    <dbReference type="NCBI Taxonomy" id="2109333"/>
    <lineage>
        <taxon>Bacteria</taxon>
        <taxon>Bacillati</taxon>
        <taxon>Actinomycetota</taxon>
        <taxon>Actinomycetes</taxon>
        <taxon>Kitasatosporales</taxon>
        <taxon>Streptomycetaceae</taxon>
        <taxon>Streptomyces</taxon>
        <taxon>Streptomyces aurantiacus group</taxon>
    </lineage>
</organism>
<dbReference type="GO" id="GO:0043041">
    <property type="term" value="P:amino acid activation for nonribosomal peptide biosynthetic process"/>
    <property type="evidence" value="ECO:0007669"/>
    <property type="project" value="TreeGrafter"/>
</dbReference>
<feature type="domain" description="Carrier" evidence="4">
    <location>
        <begin position="527"/>
        <end position="602"/>
    </location>
</feature>
<dbReference type="InterPro" id="IPR025110">
    <property type="entry name" value="AMP-bd_C"/>
</dbReference>
<dbReference type="OrthoDB" id="4477213at2"/>
<evidence type="ECO:0000259" key="4">
    <source>
        <dbReference type="PROSITE" id="PS50075"/>
    </source>
</evidence>
<dbReference type="InterPro" id="IPR045851">
    <property type="entry name" value="AMP-bd_C_sf"/>
</dbReference>
<dbReference type="InterPro" id="IPR042099">
    <property type="entry name" value="ANL_N_sf"/>
</dbReference>
<dbReference type="SUPFAM" id="SSF47336">
    <property type="entry name" value="ACP-like"/>
    <property type="match status" value="1"/>
</dbReference>
<dbReference type="Proteomes" id="UP000240429">
    <property type="component" value="Unassembled WGS sequence"/>
</dbReference>